<keyword evidence="3" id="KW-1185">Reference proteome</keyword>
<dbReference type="Proteomes" id="UP001180020">
    <property type="component" value="Unassembled WGS sequence"/>
</dbReference>
<evidence type="ECO:0000313" key="3">
    <source>
        <dbReference type="Proteomes" id="UP001180020"/>
    </source>
</evidence>
<proteinExistence type="predicted"/>
<reference evidence="2" key="1">
    <citation type="journal article" date="2023" name="Nat. Commun.">
        <title>Diploid and tetraploid genomes of Acorus and the evolution of monocots.</title>
        <authorList>
            <person name="Ma L."/>
            <person name="Liu K.W."/>
            <person name="Li Z."/>
            <person name="Hsiao Y.Y."/>
            <person name="Qi Y."/>
            <person name="Fu T."/>
            <person name="Tang G.D."/>
            <person name="Zhang D."/>
            <person name="Sun W.H."/>
            <person name="Liu D.K."/>
            <person name="Li Y."/>
            <person name="Chen G.Z."/>
            <person name="Liu X.D."/>
            <person name="Liao X.Y."/>
            <person name="Jiang Y.T."/>
            <person name="Yu X."/>
            <person name="Hao Y."/>
            <person name="Huang J."/>
            <person name="Zhao X.W."/>
            <person name="Ke S."/>
            <person name="Chen Y.Y."/>
            <person name="Wu W.L."/>
            <person name="Hsu J.L."/>
            <person name="Lin Y.F."/>
            <person name="Huang M.D."/>
            <person name="Li C.Y."/>
            <person name="Huang L."/>
            <person name="Wang Z.W."/>
            <person name="Zhao X."/>
            <person name="Zhong W.Y."/>
            <person name="Peng D.H."/>
            <person name="Ahmad S."/>
            <person name="Lan S."/>
            <person name="Zhang J.S."/>
            <person name="Tsai W.C."/>
            <person name="Van de Peer Y."/>
            <person name="Liu Z.J."/>
        </authorList>
    </citation>
    <scope>NUCLEOTIDE SEQUENCE</scope>
    <source>
        <strain evidence="2">CP</strain>
    </source>
</reference>
<feature type="compositionally biased region" description="Basic residues" evidence="1">
    <location>
        <begin position="63"/>
        <end position="77"/>
    </location>
</feature>
<feature type="compositionally biased region" description="Basic and acidic residues" evidence="1">
    <location>
        <begin position="11"/>
        <end position="23"/>
    </location>
</feature>
<accession>A0AAV9F8J1</accession>
<reference evidence="2" key="2">
    <citation type="submission" date="2023-06" db="EMBL/GenBank/DDBJ databases">
        <authorList>
            <person name="Ma L."/>
            <person name="Liu K.-W."/>
            <person name="Li Z."/>
            <person name="Hsiao Y.-Y."/>
            <person name="Qi Y."/>
            <person name="Fu T."/>
            <person name="Tang G."/>
            <person name="Zhang D."/>
            <person name="Sun W.-H."/>
            <person name="Liu D.-K."/>
            <person name="Li Y."/>
            <person name="Chen G.-Z."/>
            <person name="Liu X.-D."/>
            <person name="Liao X.-Y."/>
            <person name="Jiang Y.-T."/>
            <person name="Yu X."/>
            <person name="Hao Y."/>
            <person name="Huang J."/>
            <person name="Zhao X.-W."/>
            <person name="Ke S."/>
            <person name="Chen Y.-Y."/>
            <person name="Wu W.-L."/>
            <person name="Hsu J.-L."/>
            <person name="Lin Y.-F."/>
            <person name="Huang M.-D."/>
            <person name="Li C.-Y."/>
            <person name="Huang L."/>
            <person name="Wang Z.-W."/>
            <person name="Zhao X."/>
            <person name="Zhong W.-Y."/>
            <person name="Peng D.-H."/>
            <person name="Ahmad S."/>
            <person name="Lan S."/>
            <person name="Zhang J.-S."/>
            <person name="Tsai W.-C."/>
            <person name="Van De Peer Y."/>
            <person name="Liu Z.-J."/>
        </authorList>
    </citation>
    <scope>NUCLEOTIDE SEQUENCE</scope>
    <source>
        <strain evidence="2">CP</strain>
        <tissue evidence="2">Leaves</tissue>
    </source>
</reference>
<evidence type="ECO:0000256" key="1">
    <source>
        <dbReference type="SAM" id="MobiDB-lite"/>
    </source>
</evidence>
<name>A0AAV9F8J1_ACOCL</name>
<sequence length="77" mass="9027">MVSQSMNKTHFTKERTIDERQTDPKITGILLANQTDSVQRYPDDTQITFIRGPHTSTPPGAQHQRRRRHHQNRPLRP</sequence>
<dbReference type="EMBL" id="JAUJYO010000003">
    <property type="protein sequence ID" value="KAK1322210.1"/>
    <property type="molecule type" value="Genomic_DNA"/>
</dbReference>
<feature type="region of interest" description="Disordered" evidence="1">
    <location>
        <begin position="48"/>
        <end position="77"/>
    </location>
</feature>
<gene>
    <name evidence="2" type="ORF">QJS10_CPA03g01835</name>
</gene>
<dbReference type="AlphaFoldDB" id="A0AAV9F8J1"/>
<protein>
    <submittedName>
        <fullName evidence="2">Uncharacterized protein</fullName>
    </submittedName>
</protein>
<comment type="caution">
    <text evidence="2">The sequence shown here is derived from an EMBL/GenBank/DDBJ whole genome shotgun (WGS) entry which is preliminary data.</text>
</comment>
<feature type="region of interest" description="Disordered" evidence="1">
    <location>
        <begin position="1"/>
        <end position="23"/>
    </location>
</feature>
<organism evidence="2 3">
    <name type="scientific">Acorus calamus</name>
    <name type="common">Sweet flag</name>
    <dbReference type="NCBI Taxonomy" id="4465"/>
    <lineage>
        <taxon>Eukaryota</taxon>
        <taxon>Viridiplantae</taxon>
        <taxon>Streptophyta</taxon>
        <taxon>Embryophyta</taxon>
        <taxon>Tracheophyta</taxon>
        <taxon>Spermatophyta</taxon>
        <taxon>Magnoliopsida</taxon>
        <taxon>Liliopsida</taxon>
        <taxon>Acoraceae</taxon>
        <taxon>Acorus</taxon>
    </lineage>
</organism>
<evidence type="ECO:0000313" key="2">
    <source>
        <dbReference type="EMBL" id="KAK1322210.1"/>
    </source>
</evidence>